<dbReference type="PANTHER" id="PTHR10492:SF96">
    <property type="entry name" value="ATP-DEPENDENT DNA HELICASE"/>
    <property type="match status" value="1"/>
</dbReference>
<dbReference type="GO" id="GO:0004386">
    <property type="term" value="F:helicase activity"/>
    <property type="evidence" value="ECO:0007669"/>
    <property type="project" value="UniProtKB-KW"/>
</dbReference>
<keyword evidence="2" id="KW-0547">Nucleotide-binding</keyword>
<comment type="caution">
    <text evidence="2">The sequence shown here is derived from an EMBL/GenBank/DDBJ whole genome shotgun (WGS) entry which is preliminary data.</text>
</comment>
<reference evidence="2" key="1">
    <citation type="journal article" date="2019" name="Sci. Rep.">
        <title>Draft genome of Tanacetum cinerariifolium, the natural source of mosquito coil.</title>
        <authorList>
            <person name="Yamashiro T."/>
            <person name="Shiraishi A."/>
            <person name="Satake H."/>
            <person name="Nakayama K."/>
        </authorList>
    </citation>
    <scope>NUCLEOTIDE SEQUENCE</scope>
</reference>
<accession>A0A699IDX8</accession>
<protein>
    <submittedName>
        <fullName evidence="2">DNA helicase</fullName>
    </submittedName>
</protein>
<dbReference type="Pfam" id="PF21530">
    <property type="entry name" value="Pif1_2B_dom"/>
    <property type="match status" value="1"/>
</dbReference>
<keyword evidence="2" id="KW-0067">ATP-binding</keyword>
<evidence type="ECO:0000259" key="1">
    <source>
        <dbReference type="Pfam" id="PF21530"/>
    </source>
</evidence>
<dbReference type="InterPro" id="IPR049163">
    <property type="entry name" value="Pif1-like_2B_dom"/>
</dbReference>
<gene>
    <name evidence="2" type="ORF">Tci_524322</name>
</gene>
<organism evidence="2">
    <name type="scientific">Tanacetum cinerariifolium</name>
    <name type="common">Dalmatian daisy</name>
    <name type="synonym">Chrysanthemum cinerariifolium</name>
    <dbReference type="NCBI Taxonomy" id="118510"/>
    <lineage>
        <taxon>Eukaryota</taxon>
        <taxon>Viridiplantae</taxon>
        <taxon>Streptophyta</taxon>
        <taxon>Embryophyta</taxon>
        <taxon>Tracheophyta</taxon>
        <taxon>Spermatophyta</taxon>
        <taxon>Magnoliopsida</taxon>
        <taxon>eudicotyledons</taxon>
        <taxon>Gunneridae</taxon>
        <taxon>Pentapetalae</taxon>
        <taxon>asterids</taxon>
        <taxon>campanulids</taxon>
        <taxon>Asterales</taxon>
        <taxon>Asteraceae</taxon>
        <taxon>Asteroideae</taxon>
        <taxon>Anthemideae</taxon>
        <taxon>Anthemidinae</taxon>
        <taxon>Tanacetum</taxon>
    </lineage>
</organism>
<keyword evidence="2" id="KW-0347">Helicase</keyword>
<dbReference type="EMBL" id="BKCJ010289384">
    <property type="protein sequence ID" value="GEZ52349.1"/>
    <property type="molecule type" value="Genomic_DNA"/>
</dbReference>
<keyword evidence="2" id="KW-0378">Hydrolase</keyword>
<dbReference type="AlphaFoldDB" id="A0A699IDX8"/>
<sequence>MSLYPFTERYAQPYFFSCFDMAGTDRVIANVTRPIGETACTSNASAIQIDEIQNCVEASSDEATPRGNDGGETELLYPNKYMNSPKFVRLPPHKLELKVGAPIILLRNLILTGGLCNGTRMIVTQPLSRVIEAQIITGTNQRKTMVESSGPSSKETNKGKITLYEPEVINLMDIKPMHTNKTIEIRVYQKWTASSFFGFLTKDNMSRDVLTVGSTMRIPLLYRGEYSQWVERFMNYLEEQTDGEAMINSIKNGDQPLPRVTHVSIAGTTSTEQPHLKYKSMWSDQEKRI</sequence>
<evidence type="ECO:0000313" key="2">
    <source>
        <dbReference type="EMBL" id="GEZ52349.1"/>
    </source>
</evidence>
<dbReference type="PANTHER" id="PTHR10492">
    <property type="match status" value="1"/>
</dbReference>
<name>A0A699IDX8_TANCI</name>
<proteinExistence type="predicted"/>
<feature type="domain" description="DNA helicase Pif1-like 2B" evidence="1">
    <location>
        <begin position="81"/>
        <end position="125"/>
    </location>
</feature>